<dbReference type="EMBL" id="FN554969">
    <property type="protein sequence ID" value="CBH11864.1"/>
    <property type="molecule type" value="Genomic_DNA"/>
</dbReference>
<evidence type="ECO:0000313" key="2">
    <source>
        <dbReference type="EMBL" id="CBH11864.1"/>
    </source>
</evidence>
<organism evidence="2 3">
    <name type="scientific">Trypanosoma brucei gambiense (strain MHOM/CI/86/DAL972)</name>
    <dbReference type="NCBI Taxonomy" id="679716"/>
    <lineage>
        <taxon>Eukaryota</taxon>
        <taxon>Discoba</taxon>
        <taxon>Euglenozoa</taxon>
        <taxon>Kinetoplastea</taxon>
        <taxon>Metakinetoplastina</taxon>
        <taxon>Trypanosomatida</taxon>
        <taxon>Trypanosomatidae</taxon>
        <taxon>Trypanosoma</taxon>
    </lineage>
</organism>
<accession>C9ZR34</accession>
<dbReference type="RefSeq" id="XP_011774149.1">
    <property type="nucleotide sequence ID" value="XM_011775847.1"/>
</dbReference>
<dbReference type="Proteomes" id="UP000002316">
    <property type="component" value="Chromosome 6"/>
</dbReference>
<dbReference type="KEGG" id="tbg:TbgDal_VI3420"/>
<proteinExistence type="predicted"/>
<feature type="coiled-coil region" evidence="1">
    <location>
        <begin position="26"/>
        <end position="74"/>
    </location>
</feature>
<keyword evidence="1" id="KW-0175">Coiled coil</keyword>
<feature type="coiled-coil region" evidence="1">
    <location>
        <begin position="130"/>
        <end position="164"/>
    </location>
</feature>
<evidence type="ECO:0000313" key="3">
    <source>
        <dbReference type="Proteomes" id="UP000002316"/>
    </source>
</evidence>
<dbReference type="OrthoDB" id="251102at2759"/>
<gene>
    <name evidence="2" type="ORF">TbgDal_VI3420</name>
</gene>
<protein>
    <submittedName>
        <fullName evidence="2">Uncharacterized protein</fullName>
    </submittedName>
</protein>
<dbReference type="AlphaFoldDB" id="C9ZR34"/>
<reference evidence="3" key="1">
    <citation type="journal article" date="2010" name="PLoS Negl. Trop. Dis.">
        <title>The genome sequence of Trypanosoma brucei gambiense, causative agent of chronic human african trypanosomiasis.</title>
        <authorList>
            <person name="Jackson A.P."/>
            <person name="Sanders M."/>
            <person name="Berry A."/>
            <person name="McQuillan J."/>
            <person name="Aslett M.A."/>
            <person name="Quail M.A."/>
            <person name="Chukualim B."/>
            <person name="Capewell P."/>
            <person name="MacLeod A."/>
            <person name="Melville S.E."/>
            <person name="Gibson W."/>
            <person name="Barry J.D."/>
            <person name="Berriman M."/>
            <person name="Hertz-Fowler C."/>
        </authorList>
    </citation>
    <scope>NUCLEOTIDE SEQUENCE [LARGE SCALE GENOMIC DNA]</scope>
    <source>
        <strain evidence="3">MHOM/CI/86/DAL972</strain>
    </source>
</reference>
<dbReference type="GeneID" id="23861997"/>
<name>C9ZR34_TRYB9</name>
<evidence type="ECO:0000256" key="1">
    <source>
        <dbReference type="SAM" id="Coils"/>
    </source>
</evidence>
<sequence>MESSVASLMEHLNAVETRRRVVMMKRKEVETRLSFVTEEHQQLEQQRVLSEAREVELKKELDHLLEEQRQAQLQLMSGADTIRQSEVEETLLTEHVQKQVSKSETLVAEWACHLQELDNLQKSWESDNAATSLQIRIDALKEDIVKLHSEKERLEKDVKKALEASMIRGAGALNPAVVVPGSPTERCEEEEEYAAAVAQLREQLELEQRDLEELGAQNARQIAVLDREVADLVGRSTELEQWLTDTIGARDQTLSSIELLPTCLKNKLCVSCSSNS</sequence>
<feature type="coiled-coil region" evidence="1">
    <location>
        <begin position="190"/>
        <end position="217"/>
    </location>
</feature>
<dbReference type="VEuPathDB" id="TriTrypDB:Tbg972.6.3420"/>